<comment type="similarity">
    <text evidence="1">Belongs to the bacterial secretin family.</text>
</comment>
<dbReference type="PRINTS" id="PR00811">
    <property type="entry name" value="BCTERIALGSPD"/>
</dbReference>
<dbReference type="InterPro" id="IPR001775">
    <property type="entry name" value="GspD/PilQ"/>
</dbReference>
<evidence type="ECO:0000256" key="1">
    <source>
        <dbReference type="RuleBase" id="RU004003"/>
    </source>
</evidence>
<accession>A0ABQ0CDB5</accession>
<dbReference type="InterPro" id="IPR004846">
    <property type="entry name" value="T2SS/T3SS_dom"/>
</dbReference>
<feature type="domain" description="Type II/III secretion system secretin-like" evidence="2">
    <location>
        <begin position="443"/>
        <end position="611"/>
    </location>
</feature>
<organism evidence="3 4">
    <name type="scientific">Candidatus Magnetaquiglobus chichijimensis</name>
    <dbReference type="NCBI Taxonomy" id="3141448"/>
    <lineage>
        <taxon>Bacteria</taxon>
        <taxon>Pseudomonadati</taxon>
        <taxon>Pseudomonadota</taxon>
        <taxon>Magnetococcia</taxon>
        <taxon>Magnetococcales</taxon>
        <taxon>Candidatus Magnetaquicoccaceae</taxon>
        <taxon>Candidatus Magnetaquiglobus</taxon>
    </lineage>
</organism>
<dbReference type="InterPro" id="IPR051808">
    <property type="entry name" value="Type_IV_pilus_biogenesis"/>
</dbReference>
<dbReference type="EMBL" id="BAAFGK010000005">
    <property type="protein sequence ID" value="GAB0058893.1"/>
    <property type="molecule type" value="Genomic_DNA"/>
</dbReference>
<evidence type="ECO:0000259" key="2">
    <source>
        <dbReference type="Pfam" id="PF00263"/>
    </source>
</evidence>
<name>A0ABQ0CDB5_9PROT</name>
<evidence type="ECO:0000313" key="4">
    <source>
        <dbReference type="Proteomes" id="UP001628193"/>
    </source>
</evidence>
<comment type="caution">
    <text evidence="3">The sequence shown here is derived from an EMBL/GenBank/DDBJ whole genome shotgun (WGS) entry which is preliminary data.</text>
</comment>
<dbReference type="Proteomes" id="UP001628193">
    <property type="component" value="Unassembled WGS sequence"/>
</dbReference>
<dbReference type="PANTHER" id="PTHR30604">
    <property type="entry name" value="PROTEIN TRANSPORT PROTEIN HOFQ"/>
    <property type="match status" value="1"/>
</dbReference>
<sequence length="660" mass="73687">MRKQTVATHIKNQRVSTKGKTGRGIQNLLFALILGCLFVTSPLFADEIPWDQDKRETIGSWDFYKPLPVVALLKLIFQPMKIMVVVNGKIEDEIPSTQQYIRHSPRETFKELCADYSLDHIYSKEAKTITFSRKDNKLFVKDVFYPRHADARFLFGEANNLHDGAARGARDKLLSVRGVKLEIKGKGIVLSGDPGKVSEVRALLKSIDEGIHAESLRAQADNDLKMRIEEDKEFRGRIETRIIPLRHVSVGPSDITFQGKRYQTPGIIDTLKHLFSGEDVRVVTREEEKEVEKKEQKEVKELMEGKIGGIDPTRRHVTITTVMPDVLNNQLIIRGTSKQLDEISAMVLFLDKSPDLVEVEVIIVQGEDQLSRELGIRWGGVGYLGGNSQILPTGIVGPASKLSSTATNSGSFSLLGSPFPKEVSTAGFLYQGTRSLLDATLQAMENANQLETIAAPRVITLNNNQARITNANNYHFVVTNTEKINSSLHVVNTGVQLLITPAVVRPDPSKNVSGKEEDKNMVRLVLNARNSIPTGQTGDTISTNEQEINTTVLVPEMATFVLGGLFNNRREEITNAIPLLGDLPLLGHMFKYKKSDDRKLETVFLITPRIVSPGQLLPGNHDVTRDYVGGRNDELKKKRLELRQESQLLSKPTTTFREEE</sequence>
<keyword evidence="4" id="KW-1185">Reference proteome</keyword>
<proteinExistence type="inferred from homology"/>
<dbReference type="PANTHER" id="PTHR30604:SF1">
    <property type="entry name" value="DNA UTILIZATION PROTEIN HOFQ"/>
    <property type="match status" value="1"/>
</dbReference>
<gene>
    <name evidence="3" type="primary">sctC_4</name>
    <name evidence="3" type="ORF">SIID45300_03252</name>
</gene>
<reference evidence="3 4" key="2">
    <citation type="submission" date="2024-09" db="EMBL/GenBank/DDBJ databases">
        <title>Draft genome sequence of Candidatus Magnetaquicoccaceae bacterium FCR-1.</title>
        <authorList>
            <person name="Shimoshige H."/>
            <person name="Shimamura S."/>
            <person name="Taoka A."/>
            <person name="Kobayashi H."/>
            <person name="Maekawa T."/>
        </authorList>
    </citation>
    <scope>NUCLEOTIDE SEQUENCE [LARGE SCALE GENOMIC DNA]</scope>
    <source>
        <strain evidence="3 4">FCR-1</strain>
    </source>
</reference>
<reference evidence="3 4" key="1">
    <citation type="submission" date="2024-05" db="EMBL/GenBank/DDBJ databases">
        <authorList>
            <consortium name="Candidatus Magnetaquicoccaceae bacterium FCR-1 genome sequencing consortium"/>
            <person name="Shimoshige H."/>
            <person name="Shimamura S."/>
            <person name="Taoka A."/>
            <person name="Kobayashi H."/>
            <person name="Maekawa T."/>
        </authorList>
    </citation>
    <scope>NUCLEOTIDE SEQUENCE [LARGE SCALE GENOMIC DNA]</scope>
    <source>
        <strain evidence="3 4">FCR-1</strain>
    </source>
</reference>
<dbReference type="Pfam" id="PF00263">
    <property type="entry name" value="Secretin"/>
    <property type="match status" value="1"/>
</dbReference>
<protein>
    <submittedName>
        <fullName evidence="3">Type 3 secretion system secretin</fullName>
    </submittedName>
</protein>
<evidence type="ECO:0000313" key="3">
    <source>
        <dbReference type="EMBL" id="GAB0058893.1"/>
    </source>
</evidence>